<proteinExistence type="predicted"/>
<reference evidence="1" key="2">
    <citation type="journal article" date="2015" name="Fish Shellfish Immunol.">
        <title>Early steps in the European eel (Anguilla anguilla)-Vibrio vulnificus interaction in the gills: Role of the RtxA13 toxin.</title>
        <authorList>
            <person name="Callol A."/>
            <person name="Pajuelo D."/>
            <person name="Ebbesson L."/>
            <person name="Teles M."/>
            <person name="MacKenzie S."/>
            <person name="Amaro C."/>
        </authorList>
    </citation>
    <scope>NUCLEOTIDE SEQUENCE</scope>
</reference>
<reference evidence="1" key="1">
    <citation type="submission" date="2014-11" db="EMBL/GenBank/DDBJ databases">
        <authorList>
            <person name="Amaro Gonzalez C."/>
        </authorList>
    </citation>
    <scope>NUCLEOTIDE SEQUENCE</scope>
</reference>
<dbReference type="EMBL" id="GBXM01078741">
    <property type="protein sequence ID" value="JAH29836.1"/>
    <property type="molecule type" value="Transcribed_RNA"/>
</dbReference>
<protein>
    <submittedName>
        <fullName evidence="1">Uncharacterized protein</fullName>
    </submittedName>
</protein>
<evidence type="ECO:0000313" key="1">
    <source>
        <dbReference type="EMBL" id="JAH29836.1"/>
    </source>
</evidence>
<organism evidence="1">
    <name type="scientific">Anguilla anguilla</name>
    <name type="common">European freshwater eel</name>
    <name type="synonym">Muraena anguilla</name>
    <dbReference type="NCBI Taxonomy" id="7936"/>
    <lineage>
        <taxon>Eukaryota</taxon>
        <taxon>Metazoa</taxon>
        <taxon>Chordata</taxon>
        <taxon>Craniata</taxon>
        <taxon>Vertebrata</taxon>
        <taxon>Euteleostomi</taxon>
        <taxon>Actinopterygii</taxon>
        <taxon>Neopterygii</taxon>
        <taxon>Teleostei</taxon>
        <taxon>Anguilliformes</taxon>
        <taxon>Anguillidae</taxon>
        <taxon>Anguilla</taxon>
    </lineage>
</organism>
<sequence>MMTNRFILF</sequence>
<name>A0A0E9RL37_ANGAN</name>
<accession>A0A0E9RL37</accession>